<evidence type="ECO:0000256" key="13">
    <source>
        <dbReference type="ARBA" id="ARBA00023136"/>
    </source>
</evidence>
<dbReference type="Proteomes" id="UP001382455">
    <property type="component" value="Unassembled WGS sequence"/>
</dbReference>
<dbReference type="InterPro" id="IPR036641">
    <property type="entry name" value="HPT_dom_sf"/>
</dbReference>
<organism evidence="20 21">
    <name type="scientific">Pseudoalteromonas spongiae</name>
    <dbReference type="NCBI Taxonomy" id="298657"/>
    <lineage>
        <taxon>Bacteria</taxon>
        <taxon>Pseudomonadati</taxon>
        <taxon>Pseudomonadota</taxon>
        <taxon>Gammaproteobacteria</taxon>
        <taxon>Alteromonadales</taxon>
        <taxon>Pseudoalteromonadaceae</taxon>
        <taxon>Pseudoalteromonas</taxon>
    </lineage>
</organism>
<evidence type="ECO:0000313" key="21">
    <source>
        <dbReference type="Proteomes" id="UP001382455"/>
    </source>
</evidence>
<accession>A0ABU8ER26</accession>
<dbReference type="InterPro" id="IPR008207">
    <property type="entry name" value="Sig_transdc_His_kin_Hpt_dom"/>
</dbReference>
<dbReference type="InterPro" id="IPR003594">
    <property type="entry name" value="HATPase_dom"/>
</dbReference>
<keyword evidence="11 16" id="KW-1133">Transmembrane helix</keyword>
<evidence type="ECO:0000256" key="14">
    <source>
        <dbReference type="PROSITE-ProRule" id="PRU00110"/>
    </source>
</evidence>
<feature type="transmembrane region" description="Helical" evidence="16">
    <location>
        <begin position="339"/>
        <end position="359"/>
    </location>
</feature>
<comment type="caution">
    <text evidence="20">The sequence shown here is derived from an EMBL/GenBank/DDBJ whole genome shotgun (WGS) entry which is preliminary data.</text>
</comment>
<protein>
    <recommendedName>
        <fullName evidence="3">histidine kinase</fullName>
        <ecNumber evidence="3">2.7.13.3</ecNumber>
    </recommendedName>
</protein>
<evidence type="ECO:0000256" key="7">
    <source>
        <dbReference type="ARBA" id="ARBA00022679"/>
    </source>
</evidence>
<evidence type="ECO:0000313" key="20">
    <source>
        <dbReference type="EMBL" id="MEI4549250.1"/>
    </source>
</evidence>
<dbReference type="SMART" id="SM00387">
    <property type="entry name" value="HATPase_c"/>
    <property type="match status" value="1"/>
</dbReference>
<comment type="subcellular location">
    <subcellularLocation>
        <location evidence="2">Cell inner membrane</location>
        <topology evidence="2">Multi-pass membrane protein</topology>
    </subcellularLocation>
</comment>
<dbReference type="Pfam" id="PF02518">
    <property type="entry name" value="HATPase_c"/>
    <property type="match status" value="1"/>
</dbReference>
<keyword evidence="12" id="KW-0902">Two-component regulatory system</keyword>
<evidence type="ECO:0000256" key="5">
    <source>
        <dbReference type="ARBA" id="ARBA00022519"/>
    </source>
</evidence>
<feature type="domain" description="Histidine kinase" evidence="17">
    <location>
        <begin position="407"/>
        <end position="625"/>
    </location>
</feature>
<dbReference type="PANTHER" id="PTHR43047:SF72">
    <property type="entry name" value="OSMOSENSING HISTIDINE PROTEIN KINASE SLN1"/>
    <property type="match status" value="1"/>
</dbReference>
<feature type="modified residue" description="4-aspartylphosphate" evidence="15">
    <location>
        <position position="706"/>
    </location>
</feature>
<evidence type="ECO:0000256" key="9">
    <source>
        <dbReference type="ARBA" id="ARBA00022777"/>
    </source>
</evidence>
<keyword evidence="4" id="KW-1003">Cell membrane</keyword>
<dbReference type="RefSeq" id="WP_336434862.1">
    <property type="nucleotide sequence ID" value="NZ_JBAWKS010000001.1"/>
</dbReference>
<evidence type="ECO:0000259" key="19">
    <source>
        <dbReference type="PROSITE" id="PS50894"/>
    </source>
</evidence>
<dbReference type="PANTHER" id="PTHR43047">
    <property type="entry name" value="TWO-COMPONENT HISTIDINE PROTEIN KINASE"/>
    <property type="match status" value="1"/>
</dbReference>
<dbReference type="InterPro" id="IPR011006">
    <property type="entry name" value="CheY-like_superfamily"/>
</dbReference>
<dbReference type="Gene3D" id="3.30.565.10">
    <property type="entry name" value="Histidine kinase-like ATPase, C-terminal domain"/>
    <property type="match status" value="1"/>
</dbReference>
<keyword evidence="5" id="KW-0997">Cell inner membrane</keyword>
<keyword evidence="8 16" id="KW-0812">Transmembrane</keyword>
<keyword evidence="13 16" id="KW-0472">Membrane</keyword>
<evidence type="ECO:0000256" key="4">
    <source>
        <dbReference type="ARBA" id="ARBA00022475"/>
    </source>
</evidence>
<proteinExistence type="predicted"/>
<dbReference type="CDD" id="cd16922">
    <property type="entry name" value="HATPase_EvgS-ArcB-TorS-like"/>
    <property type="match status" value="1"/>
</dbReference>
<feature type="domain" description="HPt" evidence="19">
    <location>
        <begin position="781"/>
        <end position="868"/>
    </location>
</feature>
<evidence type="ECO:0000256" key="12">
    <source>
        <dbReference type="ARBA" id="ARBA00023012"/>
    </source>
</evidence>
<feature type="transmembrane region" description="Helical" evidence="16">
    <location>
        <begin position="192"/>
        <end position="211"/>
    </location>
</feature>
<evidence type="ECO:0000256" key="2">
    <source>
        <dbReference type="ARBA" id="ARBA00004429"/>
    </source>
</evidence>
<evidence type="ECO:0000256" key="16">
    <source>
        <dbReference type="SAM" id="Phobius"/>
    </source>
</evidence>
<reference evidence="20 21" key="1">
    <citation type="submission" date="2023-12" db="EMBL/GenBank/DDBJ databases">
        <title>Friends and Foes: Symbiotic and Algicidal bacterial influence on Karenia brevis blooms.</title>
        <authorList>
            <person name="Fei C."/>
            <person name="Mohamed A.R."/>
            <person name="Booker A."/>
            <person name="Arshad M."/>
            <person name="Klass S."/>
            <person name="Ahn S."/>
            <person name="Gilbert P.M."/>
            <person name="Heil C.A."/>
            <person name="Martinez J.M."/>
            <person name="Amin S.A."/>
        </authorList>
    </citation>
    <scope>NUCLEOTIDE SEQUENCE [LARGE SCALE GENOMIC DNA]</scope>
    <source>
        <strain evidence="20 21">CE15</strain>
    </source>
</reference>
<feature type="transmembrane region" description="Helical" evidence="16">
    <location>
        <begin position="223"/>
        <end position="243"/>
    </location>
</feature>
<evidence type="ECO:0000256" key="15">
    <source>
        <dbReference type="PROSITE-ProRule" id="PRU00169"/>
    </source>
</evidence>
<evidence type="ECO:0000256" key="3">
    <source>
        <dbReference type="ARBA" id="ARBA00012438"/>
    </source>
</evidence>
<feature type="transmembrane region" description="Helical" evidence="16">
    <location>
        <begin position="307"/>
        <end position="327"/>
    </location>
</feature>
<dbReference type="Pfam" id="PF07695">
    <property type="entry name" value="7TMR-DISM_7TM"/>
    <property type="match status" value="1"/>
</dbReference>
<dbReference type="InterPro" id="IPR036890">
    <property type="entry name" value="HATPase_C_sf"/>
</dbReference>
<dbReference type="Pfam" id="PF00512">
    <property type="entry name" value="HisKA"/>
    <property type="match status" value="1"/>
</dbReference>
<dbReference type="Gene3D" id="1.20.120.160">
    <property type="entry name" value="HPT domain"/>
    <property type="match status" value="1"/>
</dbReference>
<dbReference type="SUPFAM" id="SSF55874">
    <property type="entry name" value="ATPase domain of HSP90 chaperone/DNA topoisomerase II/histidine kinase"/>
    <property type="match status" value="1"/>
</dbReference>
<dbReference type="SMART" id="SM00388">
    <property type="entry name" value="HisKA"/>
    <property type="match status" value="1"/>
</dbReference>
<dbReference type="InterPro" id="IPR004358">
    <property type="entry name" value="Sig_transdc_His_kin-like_C"/>
</dbReference>
<evidence type="ECO:0000256" key="6">
    <source>
        <dbReference type="ARBA" id="ARBA00022553"/>
    </source>
</evidence>
<name>A0ABU8ER26_9GAMM</name>
<dbReference type="EMBL" id="JBAWKS010000001">
    <property type="protein sequence ID" value="MEI4549250.1"/>
    <property type="molecule type" value="Genomic_DNA"/>
</dbReference>
<keyword evidence="21" id="KW-1185">Reference proteome</keyword>
<dbReference type="Pfam" id="PF00072">
    <property type="entry name" value="Response_reg"/>
    <property type="match status" value="1"/>
</dbReference>
<feature type="modified residue" description="Phosphohistidine" evidence="14">
    <location>
        <position position="820"/>
    </location>
</feature>
<dbReference type="Gene3D" id="3.40.50.2300">
    <property type="match status" value="1"/>
</dbReference>
<dbReference type="PROSITE" id="PS50110">
    <property type="entry name" value="RESPONSE_REGULATORY"/>
    <property type="match status" value="1"/>
</dbReference>
<feature type="domain" description="Response regulatory" evidence="18">
    <location>
        <begin position="657"/>
        <end position="771"/>
    </location>
</feature>
<sequence>MLSPIWASATVLSEEQLGSNVLTHAVQIDNSQPLSFPLSFQESLTWQHKAQAVKRPNIFGDEVWYALSIDNQLATGDYVFAPSNFMADDIEVRVFAKDGVQTTYSGANYPLNVPFHFANRVHLKQSEQYMVIMRITSNYFYTAPKVTVSHTSKFEQQATVNSTIMLLCFGIGLALGLYNLLIYFVSREKMHLYYALFTASWVFAWSHFFLIPQQLFNVNTASVHWLGFILLPLTNALFFIPFLRLDERFPQLAKVALWIGYGALAGIPISLFMPGFGFIWATLVTGTMMVIGMASGLLSWQHGFKPARYFILAYIAMLLPNMVGNLNNLGLLGDVNANFYLYGLIGTTLDALLLAFAVADKLRLINQQNIDLSQNLELKVRERTIALEVLTDELKDANQAKSRFLANMSHEIRTPMTSILGYVDTLNSDNTLTPNEQRHALKVIQKNSRHLLSLINDILDVSKIEANKLTIEQVPTNIFQLLSEVGSILGRQVRDKGLEFNIDYHFPLPNTIMSDPVRLRQILLNLASNSVKFTKKGSVSIKVEMEEDDLKITIVDTGIGMDEQAVKKLFTPFHQGDISTTRQYGGTGLGLHISKNLIERLGGLINVSSKPGKGSKFSFTLPCYTTTETKWLDSYQVTQEANTKKKQTGEVKKLEGSILLAEDHPDNRLFISRMLENLGFQVTCVENGALAVDATFTDEFDIILLDIQMPVMDGIEAHELMRSTGVSCPILALTANAMTDEIKHYLSVGFDDHIAKPIDQTEFYEKLSKYTGIPIEVAAIPEQDLKIMRLQFINNLMEQKALAEHLFCLGDNKELAKLCHAIYGAAGMFGFDELGQIAKGLEGALKSQSQKDISSSYQSFMRSIKQVS</sequence>
<keyword evidence="7" id="KW-0808">Transferase</keyword>
<dbReference type="InterPro" id="IPR005467">
    <property type="entry name" value="His_kinase_dom"/>
</dbReference>
<dbReference type="GO" id="GO:0005524">
    <property type="term" value="F:ATP binding"/>
    <property type="evidence" value="ECO:0007669"/>
    <property type="project" value="UniProtKB-KW"/>
</dbReference>
<keyword evidence="10 20" id="KW-0067">ATP-binding</keyword>
<dbReference type="EC" id="2.7.13.3" evidence="3"/>
<dbReference type="SUPFAM" id="SSF47384">
    <property type="entry name" value="Homodimeric domain of signal transducing histidine kinase"/>
    <property type="match status" value="1"/>
</dbReference>
<dbReference type="Gene3D" id="1.10.287.130">
    <property type="match status" value="1"/>
</dbReference>
<dbReference type="CDD" id="cd00082">
    <property type="entry name" value="HisKA"/>
    <property type="match status" value="1"/>
</dbReference>
<dbReference type="Pfam" id="PF01627">
    <property type="entry name" value="Hpt"/>
    <property type="match status" value="1"/>
</dbReference>
<dbReference type="PROSITE" id="PS50109">
    <property type="entry name" value="HIS_KIN"/>
    <property type="match status" value="1"/>
</dbReference>
<evidence type="ECO:0000256" key="10">
    <source>
        <dbReference type="ARBA" id="ARBA00022840"/>
    </source>
</evidence>
<dbReference type="InterPro" id="IPR001789">
    <property type="entry name" value="Sig_transdc_resp-reg_receiver"/>
</dbReference>
<dbReference type="InterPro" id="IPR011623">
    <property type="entry name" value="7TMR_DISM_rcpt_extracell_dom1"/>
</dbReference>
<feature type="transmembrane region" description="Helical" evidence="16">
    <location>
        <begin position="279"/>
        <end position="300"/>
    </location>
</feature>
<dbReference type="InterPro" id="IPR036097">
    <property type="entry name" value="HisK_dim/P_sf"/>
</dbReference>
<dbReference type="SUPFAM" id="SSF47226">
    <property type="entry name" value="Histidine-containing phosphotransfer domain, HPT domain"/>
    <property type="match status" value="1"/>
</dbReference>
<dbReference type="PRINTS" id="PR00344">
    <property type="entry name" value="BCTRLSENSOR"/>
</dbReference>
<evidence type="ECO:0000259" key="18">
    <source>
        <dbReference type="PROSITE" id="PS50110"/>
    </source>
</evidence>
<keyword evidence="6 15" id="KW-0597">Phosphoprotein</keyword>
<dbReference type="SMART" id="SM00448">
    <property type="entry name" value="REC"/>
    <property type="match status" value="1"/>
</dbReference>
<evidence type="ECO:0000256" key="8">
    <source>
        <dbReference type="ARBA" id="ARBA00022692"/>
    </source>
</evidence>
<evidence type="ECO:0000259" key="17">
    <source>
        <dbReference type="PROSITE" id="PS50109"/>
    </source>
</evidence>
<dbReference type="SUPFAM" id="SSF52172">
    <property type="entry name" value="CheY-like"/>
    <property type="match status" value="1"/>
</dbReference>
<dbReference type="PROSITE" id="PS50894">
    <property type="entry name" value="HPT"/>
    <property type="match status" value="1"/>
</dbReference>
<keyword evidence="9" id="KW-0418">Kinase</keyword>
<gene>
    <name evidence="20" type="ORF">WAE96_05990</name>
</gene>
<dbReference type="InterPro" id="IPR003661">
    <property type="entry name" value="HisK_dim/P_dom"/>
</dbReference>
<comment type="catalytic activity">
    <reaction evidence="1">
        <text>ATP + protein L-histidine = ADP + protein N-phospho-L-histidine.</text>
        <dbReference type="EC" id="2.7.13.3"/>
    </reaction>
</comment>
<feature type="transmembrane region" description="Helical" evidence="16">
    <location>
        <begin position="164"/>
        <end position="185"/>
    </location>
</feature>
<dbReference type="CDD" id="cd17546">
    <property type="entry name" value="REC_hyHK_CKI1_RcsC-like"/>
    <property type="match status" value="1"/>
</dbReference>
<evidence type="ECO:0000256" key="1">
    <source>
        <dbReference type="ARBA" id="ARBA00000085"/>
    </source>
</evidence>
<feature type="transmembrane region" description="Helical" evidence="16">
    <location>
        <begin position="255"/>
        <end position="273"/>
    </location>
</feature>
<keyword evidence="10 20" id="KW-0547">Nucleotide-binding</keyword>
<evidence type="ECO:0000256" key="11">
    <source>
        <dbReference type="ARBA" id="ARBA00022989"/>
    </source>
</evidence>